<feature type="domain" description="DNA replication/recombination mediator RecO N-terminal" evidence="8">
    <location>
        <begin position="4"/>
        <end position="58"/>
    </location>
</feature>
<dbReference type="EMBL" id="LCCD01000043">
    <property type="protein sequence ID" value="KKS23685.1"/>
    <property type="molecule type" value="Genomic_DNA"/>
</dbReference>
<comment type="similarity">
    <text evidence="1 7">Belongs to the RecO family.</text>
</comment>
<comment type="function">
    <text evidence="7">Involved in DNA repair and RecF pathway recombination.</text>
</comment>
<dbReference type="InterPro" id="IPR003717">
    <property type="entry name" value="RecO"/>
</dbReference>
<dbReference type="InterPro" id="IPR012340">
    <property type="entry name" value="NA-bd_OB-fold"/>
</dbReference>
<dbReference type="Proteomes" id="UP000033856">
    <property type="component" value="Unassembled WGS sequence"/>
</dbReference>
<dbReference type="HAMAP" id="MF_00201">
    <property type="entry name" value="RecO"/>
    <property type="match status" value="1"/>
</dbReference>
<comment type="caution">
    <text evidence="9">The sequence shown here is derived from an EMBL/GenBank/DDBJ whole genome shotgun (WGS) entry which is preliminary data.</text>
</comment>
<evidence type="ECO:0000313" key="9">
    <source>
        <dbReference type="EMBL" id="KKS23685.1"/>
    </source>
</evidence>
<evidence type="ECO:0000256" key="3">
    <source>
        <dbReference type="ARBA" id="ARBA00022763"/>
    </source>
</evidence>
<evidence type="ECO:0000256" key="2">
    <source>
        <dbReference type="ARBA" id="ARBA00021310"/>
    </source>
</evidence>
<reference evidence="9 10" key="1">
    <citation type="journal article" date="2015" name="Nature">
        <title>rRNA introns, odd ribosomes, and small enigmatic genomes across a large radiation of phyla.</title>
        <authorList>
            <person name="Brown C.T."/>
            <person name="Hug L.A."/>
            <person name="Thomas B.C."/>
            <person name="Sharon I."/>
            <person name="Castelle C.J."/>
            <person name="Singh A."/>
            <person name="Wilkins M.J."/>
            <person name="Williams K.H."/>
            <person name="Banfield J.F."/>
        </authorList>
    </citation>
    <scope>NUCLEOTIDE SEQUENCE [LARGE SCALE GENOMIC DNA]</scope>
</reference>
<evidence type="ECO:0000259" key="8">
    <source>
        <dbReference type="Pfam" id="PF11967"/>
    </source>
</evidence>
<evidence type="ECO:0000256" key="6">
    <source>
        <dbReference type="ARBA" id="ARBA00033409"/>
    </source>
</evidence>
<proteinExistence type="inferred from homology"/>
<dbReference type="Gene3D" id="2.40.50.140">
    <property type="entry name" value="Nucleic acid-binding proteins"/>
    <property type="match status" value="1"/>
</dbReference>
<keyword evidence="3 7" id="KW-0227">DNA damage</keyword>
<dbReference type="GO" id="GO:0006302">
    <property type="term" value="P:double-strand break repair"/>
    <property type="evidence" value="ECO:0007669"/>
    <property type="project" value="TreeGrafter"/>
</dbReference>
<dbReference type="GO" id="GO:0043590">
    <property type="term" value="C:bacterial nucleoid"/>
    <property type="evidence" value="ECO:0007669"/>
    <property type="project" value="TreeGrafter"/>
</dbReference>
<keyword evidence="5 7" id="KW-0234">DNA repair</keyword>
<dbReference type="NCBIfam" id="TIGR00613">
    <property type="entry name" value="reco"/>
    <property type="match status" value="1"/>
</dbReference>
<name>A0A0G0XFP3_9BACT</name>
<dbReference type="InterPro" id="IPR037278">
    <property type="entry name" value="ARFGAP/RecO"/>
</dbReference>
<evidence type="ECO:0000256" key="4">
    <source>
        <dbReference type="ARBA" id="ARBA00023172"/>
    </source>
</evidence>
<dbReference type="Pfam" id="PF11967">
    <property type="entry name" value="RecO_N"/>
    <property type="match status" value="1"/>
</dbReference>
<accession>A0A0G0XFP3</accession>
<organism evidence="9 10">
    <name type="scientific">Candidatus Jorgensenbacteria bacterium GW2011_GWF2_41_8</name>
    <dbReference type="NCBI Taxonomy" id="1618667"/>
    <lineage>
        <taxon>Bacteria</taxon>
        <taxon>Candidatus Joergenseniibacteriota</taxon>
    </lineage>
</organism>
<evidence type="ECO:0000256" key="1">
    <source>
        <dbReference type="ARBA" id="ARBA00007452"/>
    </source>
</evidence>
<gene>
    <name evidence="7" type="primary">recO</name>
    <name evidence="9" type="ORF">UU83_C0043G0002</name>
</gene>
<keyword evidence="4 7" id="KW-0233">DNA recombination</keyword>
<dbReference type="SUPFAM" id="SSF57863">
    <property type="entry name" value="ArfGap/RecO-like zinc finger"/>
    <property type="match status" value="1"/>
</dbReference>
<evidence type="ECO:0000256" key="7">
    <source>
        <dbReference type="HAMAP-Rule" id="MF_00201"/>
    </source>
</evidence>
<dbReference type="InterPro" id="IPR042242">
    <property type="entry name" value="RecO_C"/>
</dbReference>
<evidence type="ECO:0000256" key="5">
    <source>
        <dbReference type="ARBA" id="ARBA00023204"/>
    </source>
</evidence>
<dbReference type="Pfam" id="PF02565">
    <property type="entry name" value="RecO_C"/>
    <property type="match status" value="1"/>
</dbReference>
<sequence length="275" mass="31105">MLTLAIIIKKQNTNEYDQLISCYTKELGKITAIAKSILKHSSVQAMHLDVLNLVEFDLVGGSVGHRPWRGPAESGGWRMPIITGAQCAKPYLRIKSSLSSFAAASFFMEVLDKIIFDGEKDEDLWKFITETLEKLDSNSANLLSVFRNSQAELLKRLGYFPMIDRCVLCSLEMSPERDREGSQRASVSYGMRNTEGWSLSLEMGGALCRNCFLLGSRGMLLKTADWACLRRQAYLSSPDFSESPKEIRRSVLDGLFEYTFDTKFRSLDFLYQVVK</sequence>
<dbReference type="AlphaFoldDB" id="A0A0G0XFP3"/>
<evidence type="ECO:0000313" key="10">
    <source>
        <dbReference type="Proteomes" id="UP000033856"/>
    </source>
</evidence>
<protein>
    <recommendedName>
        <fullName evidence="2 7">DNA repair protein RecO</fullName>
    </recommendedName>
    <alternativeName>
        <fullName evidence="6 7">Recombination protein O</fullName>
    </alternativeName>
</protein>
<dbReference type="PANTHER" id="PTHR33991">
    <property type="entry name" value="DNA REPAIR PROTEIN RECO"/>
    <property type="match status" value="1"/>
</dbReference>
<dbReference type="GO" id="GO:0006310">
    <property type="term" value="P:DNA recombination"/>
    <property type="evidence" value="ECO:0007669"/>
    <property type="project" value="UniProtKB-UniRule"/>
</dbReference>
<dbReference type="PANTHER" id="PTHR33991:SF1">
    <property type="entry name" value="DNA REPAIR PROTEIN RECO"/>
    <property type="match status" value="1"/>
</dbReference>
<dbReference type="InterPro" id="IPR022572">
    <property type="entry name" value="DNA_rep/recomb_RecO_N"/>
</dbReference>
<dbReference type="Gene3D" id="1.20.1440.120">
    <property type="entry name" value="Recombination protein O, C-terminal domain"/>
    <property type="match status" value="1"/>
</dbReference>